<dbReference type="SUPFAM" id="SSF51905">
    <property type="entry name" value="FAD/NAD(P)-binding domain"/>
    <property type="match status" value="1"/>
</dbReference>
<dbReference type="InterPro" id="IPR006076">
    <property type="entry name" value="FAD-dep_OxRdtase"/>
</dbReference>
<dbReference type="Gene3D" id="3.30.9.10">
    <property type="entry name" value="D-Amino Acid Oxidase, subunit A, domain 2"/>
    <property type="match status" value="1"/>
</dbReference>
<evidence type="ECO:0000313" key="8">
    <source>
        <dbReference type="Proteomes" id="UP000267408"/>
    </source>
</evidence>
<dbReference type="GO" id="GO:0008115">
    <property type="term" value="F:sarcosine oxidase activity"/>
    <property type="evidence" value="ECO:0007669"/>
    <property type="project" value="TreeGrafter"/>
</dbReference>
<dbReference type="EMBL" id="RJVJ01000001">
    <property type="protein sequence ID" value="ROR45174.1"/>
    <property type="molecule type" value="Genomic_DNA"/>
</dbReference>
<accession>A0A8G1UP29</accession>
<evidence type="ECO:0000256" key="2">
    <source>
        <dbReference type="ARBA" id="ARBA00022630"/>
    </source>
</evidence>
<dbReference type="InterPro" id="IPR045170">
    <property type="entry name" value="MTOX"/>
</dbReference>
<dbReference type="Gene3D" id="3.50.50.60">
    <property type="entry name" value="FAD/NAD(P)-binding domain"/>
    <property type="match status" value="1"/>
</dbReference>
<evidence type="ECO:0000256" key="1">
    <source>
        <dbReference type="ARBA" id="ARBA00001974"/>
    </source>
</evidence>
<feature type="compositionally biased region" description="Gly residues" evidence="5">
    <location>
        <begin position="226"/>
        <end position="239"/>
    </location>
</feature>
<proteinExistence type="predicted"/>
<feature type="region of interest" description="Disordered" evidence="5">
    <location>
        <begin position="226"/>
        <end position="254"/>
    </location>
</feature>
<dbReference type="InterPro" id="IPR036188">
    <property type="entry name" value="FAD/NAD-bd_sf"/>
</dbReference>
<dbReference type="AlphaFoldDB" id="A0A8G1UP29"/>
<comment type="caution">
    <text evidence="7">The sequence shown here is derived from an EMBL/GenBank/DDBJ whole genome shotgun (WGS) entry which is preliminary data.</text>
</comment>
<reference evidence="7 8" key="1">
    <citation type="submission" date="2018-11" db="EMBL/GenBank/DDBJ databases">
        <title>Sequencing the genomes of 1000 actinobacteria strains.</title>
        <authorList>
            <person name="Klenk H.-P."/>
        </authorList>
    </citation>
    <scope>NUCLEOTIDE SEQUENCE [LARGE SCALE GENOMIC DNA]</scope>
    <source>
        <strain evidence="7 8">DSM 44780</strain>
    </source>
</reference>
<evidence type="ECO:0000259" key="6">
    <source>
        <dbReference type="Pfam" id="PF01266"/>
    </source>
</evidence>
<keyword evidence="2" id="KW-0285">Flavoprotein</keyword>
<dbReference type="GO" id="GO:0050660">
    <property type="term" value="F:flavin adenine dinucleotide binding"/>
    <property type="evidence" value="ECO:0007669"/>
    <property type="project" value="InterPro"/>
</dbReference>
<keyword evidence="4" id="KW-0560">Oxidoreductase</keyword>
<keyword evidence="3" id="KW-0274">FAD</keyword>
<comment type="cofactor">
    <cofactor evidence="1">
        <name>FAD</name>
        <dbReference type="ChEBI" id="CHEBI:57692"/>
    </cofactor>
</comment>
<dbReference type="OrthoDB" id="9806257at2"/>
<protein>
    <submittedName>
        <fullName evidence="7">Glycine/D-amino acid oxidase-like deaminating enzyme</fullName>
    </submittedName>
</protein>
<gene>
    <name evidence="7" type="ORF">EDD39_3389</name>
</gene>
<dbReference type="PANTHER" id="PTHR10961">
    <property type="entry name" value="PEROXISOMAL SARCOSINE OXIDASE"/>
    <property type="match status" value="1"/>
</dbReference>
<dbReference type="RefSeq" id="WP_123556955.1">
    <property type="nucleotide sequence ID" value="NZ_RJVJ01000001.1"/>
</dbReference>
<dbReference type="Proteomes" id="UP000267408">
    <property type="component" value="Unassembled WGS sequence"/>
</dbReference>
<feature type="domain" description="FAD dependent oxidoreductase" evidence="6">
    <location>
        <begin position="6"/>
        <end position="366"/>
    </location>
</feature>
<evidence type="ECO:0000313" key="7">
    <source>
        <dbReference type="EMBL" id="ROR45174.1"/>
    </source>
</evidence>
<organism evidence="7 8">
    <name type="scientific">Kitasatospora cineracea</name>
    <dbReference type="NCBI Taxonomy" id="88074"/>
    <lineage>
        <taxon>Bacteria</taxon>
        <taxon>Bacillati</taxon>
        <taxon>Actinomycetota</taxon>
        <taxon>Actinomycetes</taxon>
        <taxon>Kitasatosporales</taxon>
        <taxon>Streptomycetaceae</taxon>
        <taxon>Kitasatospora</taxon>
    </lineage>
</organism>
<sequence length="372" mass="38352">MSTAAHVVVVGAGVTGLLTAVACARAGHRVTVLERGPLPNPDATSHDQHRALRTLLPGDPDGTARRLAAHRHWEDLETLFGTPLHRRVGTLTAHPAERVDDLLAEADGAGVPVDLPAPDALPPLGLPPGTVGVRERTGGVLLADRVLRAAARWLTARPGVALRPHSTVRSVFTGSGRIVLDTGEVLRGDLALLAGGPWTRRLADSPVTLYRQTMLYLGRPDGAVVGGTGSGGSGSGPGDSGSSPGGDRWDDAPAAGGLGRAGRGWVLPPGAGTLLKLSSDTVCRPVADTDSRGEDQQPYLDRLAAEGVLPDLERYPVAGVRVCHYTADTATGGPLLTRVSPGLWTRAACGGSGFSTAPLVAERIAEAVKEEA</sequence>
<evidence type="ECO:0000256" key="5">
    <source>
        <dbReference type="SAM" id="MobiDB-lite"/>
    </source>
</evidence>
<evidence type="ECO:0000256" key="4">
    <source>
        <dbReference type="ARBA" id="ARBA00023002"/>
    </source>
</evidence>
<name>A0A8G1UP29_9ACTN</name>
<dbReference type="PANTHER" id="PTHR10961:SF46">
    <property type="entry name" value="PEROXISOMAL SARCOSINE OXIDASE"/>
    <property type="match status" value="1"/>
</dbReference>
<evidence type="ECO:0000256" key="3">
    <source>
        <dbReference type="ARBA" id="ARBA00022827"/>
    </source>
</evidence>
<dbReference type="Pfam" id="PF01266">
    <property type="entry name" value="DAO"/>
    <property type="match status" value="1"/>
</dbReference>